<evidence type="ECO:0000256" key="13">
    <source>
        <dbReference type="SAM" id="Phobius"/>
    </source>
</evidence>
<evidence type="ECO:0000313" key="15">
    <source>
        <dbReference type="Proteomes" id="UP000794436"/>
    </source>
</evidence>
<keyword evidence="8 13" id="KW-1133">Transmembrane helix</keyword>
<evidence type="ECO:0000256" key="6">
    <source>
        <dbReference type="ARBA" id="ARBA00022692"/>
    </source>
</evidence>
<comment type="subcellular location">
    <subcellularLocation>
        <location evidence="3">Cell projection</location>
        <location evidence="3">Cilium</location>
    </subcellularLocation>
    <subcellularLocation>
        <location evidence="2">Endomembrane system</location>
        <topology evidence="2">Multi-pass membrane protein</topology>
    </subcellularLocation>
</comment>
<dbReference type="GO" id="GO:0030030">
    <property type="term" value="P:cell projection organization"/>
    <property type="evidence" value="ECO:0007669"/>
    <property type="project" value="UniProtKB-KW"/>
</dbReference>
<name>A0A8K1FKT1_PYTOL</name>
<feature type="transmembrane region" description="Helical" evidence="13">
    <location>
        <begin position="49"/>
        <end position="75"/>
    </location>
</feature>
<dbReference type="AlphaFoldDB" id="A0A8K1FKT1"/>
<dbReference type="InterPro" id="IPR024133">
    <property type="entry name" value="TM_138"/>
</dbReference>
<evidence type="ECO:0000256" key="9">
    <source>
        <dbReference type="ARBA" id="ARBA00023069"/>
    </source>
</evidence>
<evidence type="ECO:0000256" key="3">
    <source>
        <dbReference type="ARBA" id="ARBA00004138"/>
    </source>
</evidence>
<feature type="transmembrane region" description="Helical" evidence="13">
    <location>
        <begin position="87"/>
        <end position="107"/>
    </location>
</feature>
<gene>
    <name evidence="14" type="ORF">Poli38472_004156</name>
</gene>
<comment type="similarity">
    <text evidence="4">Belongs to the TMEM138 family.</text>
</comment>
<dbReference type="GO" id="GO:0012505">
    <property type="term" value="C:endomembrane system"/>
    <property type="evidence" value="ECO:0007669"/>
    <property type="project" value="UniProtKB-SubCell"/>
</dbReference>
<organism evidence="14 15">
    <name type="scientific">Pythium oligandrum</name>
    <name type="common">Mycoparasitic fungus</name>
    <dbReference type="NCBI Taxonomy" id="41045"/>
    <lineage>
        <taxon>Eukaryota</taxon>
        <taxon>Sar</taxon>
        <taxon>Stramenopiles</taxon>
        <taxon>Oomycota</taxon>
        <taxon>Peronosporomycetes</taxon>
        <taxon>Pythiales</taxon>
        <taxon>Pythiaceae</taxon>
        <taxon>Pythium</taxon>
    </lineage>
</organism>
<proteinExistence type="inferred from homology"/>
<reference evidence="14" key="1">
    <citation type="submission" date="2019-03" db="EMBL/GenBank/DDBJ databases">
        <title>Long read genome sequence of the mycoparasitic Pythium oligandrum ATCC 38472 isolated from sugarbeet rhizosphere.</title>
        <authorList>
            <person name="Gaulin E."/>
        </authorList>
    </citation>
    <scope>NUCLEOTIDE SEQUENCE</scope>
    <source>
        <strain evidence="14">ATCC 38472_TT</strain>
    </source>
</reference>
<evidence type="ECO:0000256" key="1">
    <source>
        <dbReference type="ARBA" id="ARBA00003709"/>
    </source>
</evidence>
<evidence type="ECO:0000256" key="2">
    <source>
        <dbReference type="ARBA" id="ARBA00004127"/>
    </source>
</evidence>
<evidence type="ECO:0000256" key="5">
    <source>
        <dbReference type="ARBA" id="ARBA00014515"/>
    </source>
</evidence>
<dbReference type="PANTHER" id="PTHR13306:SF6">
    <property type="entry name" value="TRANSMEMBRANE PROTEIN 138"/>
    <property type="match status" value="1"/>
</dbReference>
<dbReference type="PANTHER" id="PTHR13306">
    <property type="entry name" value="TRANSMEMBRANE PROTEIN 138"/>
    <property type="match status" value="1"/>
</dbReference>
<evidence type="ECO:0000256" key="12">
    <source>
        <dbReference type="ARBA" id="ARBA00023273"/>
    </source>
</evidence>
<evidence type="ECO:0000256" key="4">
    <source>
        <dbReference type="ARBA" id="ARBA00010572"/>
    </source>
</evidence>
<dbReference type="OrthoDB" id="189688at2759"/>
<keyword evidence="11" id="KW-0325">Glycoprotein</keyword>
<sequence>MPSRHGNPLFAYHSALFWGLCIVDIVLNASVEFADLPGQEKTDSSNSTILIIVQVLLQIFGFINFFALLGATFLFRSGLFSLIYRHFRATLLIQPAYICITTVLGAVRVSKLQSGHSLLDVWDSDGYQTLSCIQKLAAVFYYFSCIDGIEKLRHPKYYDQDYWLFR</sequence>
<protein>
    <recommendedName>
        <fullName evidence="5">Transmembrane protein 138</fullName>
    </recommendedName>
</protein>
<evidence type="ECO:0000256" key="8">
    <source>
        <dbReference type="ARBA" id="ARBA00022989"/>
    </source>
</evidence>
<dbReference type="GO" id="GO:0005929">
    <property type="term" value="C:cilium"/>
    <property type="evidence" value="ECO:0007669"/>
    <property type="project" value="UniProtKB-SubCell"/>
</dbReference>
<evidence type="ECO:0000256" key="10">
    <source>
        <dbReference type="ARBA" id="ARBA00023136"/>
    </source>
</evidence>
<feature type="transmembrane region" description="Helical" evidence="13">
    <location>
        <begin position="9"/>
        <end position="29"/>
    </location>
</feature>
<evidence type="ECO:0000313" key="14">
    <source>
        <dbReference type="EMBL" id="TMW66391.1"/>
    </source>
</evidence>
<keyword evidence="9" id="KW-0969">Cilium</keyword>
<keyword evidence="15" id="KW-1185">Reference proteome</keyword>
<accession>A0A8K1FKT1</accession>
<evidence type="ECO:0000256" key="7">
    <source>
        <dbReference type="ARBA" id="ARBA00022794"/>
    </source>
</evidence>
<evidence type="ECO:0000256" key="11">
    <source>
        <dbReference type="ARBA" id="ARBA00023180"/>
    </source>
</evidence>
<keyword evidence="6 13" id="KW-0812">Transmembrane</keyword>
<keyword evidence="10 13" id="KW-0472">Membrane</keyword>
<dbReference type="Proteomes" id="UP000794436">
    <property type="component" value="Unassembled WGS sequence"/>
</dbReference>
<keyword evidence="12" id="KW-0966">Cell projection</keyword>
<keyword evidence="7" id="KW-0970">Cilium biogenesis/degradation</keyword>
<comment type="function">
    <text evidence="1">Required for ciliogenesis.</text>
</comment>
<dbReference type="EMBL" id="SPLM01000036">
    <property type="protein sequence ID" value="TMW66391.1"/>
    <property type="molecule type" value="Genomic_DNA"/>
</dbReference>
<dbReference type="Pfam" id="PF14935">
    <property type="entry name" value="TMEM138"/>
    <property type="match status" value="1"/>
</dbReference>
<comment type="caution">
    <text evidence="14">The sequence shown here is derived from an EMBL/GenBank/DDBJ whole genome shotgun (WGS) entry which is preliminary data.</text>
</comment>